<comment type="caution">
    <text evidence="1">The sequence shown here is derived from an EMBL/GenBank/DDBJ whole genome shotgun (WGS) entry which is preliminary data.</text>
</comment>
<accession>A0A3S0CAJ6</accession>
<gene>
    <name evidence="1" type="ORF">EJQ19_11230</name>
</gene>
<evidence type="ECO:0000313" key="1">
    <source>
        <dbReference type="EMBL" id="RTE09624.1"/>
    </source>
</evidence>
<protein>
    <submittedName>
        <fullName evidence="1">Uncharacterized protein</fullName>
    </submittedName>
</protein>
<sequence>MKPGFEIGALTPAAGRAAAAHVPGASRIKPGFVGAAGAEQQFTFLVLPDKPGFAIGAPAPAAGPSVCSSRT</sequence>
<dbReference type="AlphaFoldDB" id="A0A3S0CAJ6"/>
<dbReference type="Proteomes" id="UP000276128">
    <property type="component" value="Unassembled WGS sequence"/>
</dbReference>
<dbReference type="EMBL" id="RXHU01000028">
    <property type="protein sequence ID" value="RTE09624.1"/>
    <property type="molecule type" value="Genomic_DNA"/>
</dbReference>
<evidence type="ECO:0000313" key="2">
    <source>
        <dbReference type="Proteomes" id="UP000276128"/>
    </source>
</evidence>
<name>A0A3S0CAJ6_9BACL</name>
<proteinExistence type="predicted"/>
<organism evidence="1 2">
    <name type="scientific">Paenibacillus whitsoniae</name>
    <dbReference type="NCBI Taxonomy" id="2496558"/>
    <lineage>
        <taxon>Bacteria</taxon>
        <taxon>Bacillati</taxon>
        <taxon>Bacillota</taxon>
        <taxon>Bacilli</taxon>
        <taxon>Bacillales</taxon>
        <taxon>Paenibacillaceae</taxon>
        <taxon>Paenibacillus</taxon>
    </lineage>
</organism>
<reference evidence="1 2" key="1">
    <citation type="submission" date="2018-12" db="EMBL/GenBank/DDBJ databases">
        <title>Bacillus ochoae sp. nov., Paenibacillus whitsoniae sp. nov., Paenibacillus spiritus sp. nov. Isolated from the Mars Exploration Rover during spacecraft assembly.</title>
        <authorList>
            <person name="Seuylemezian A."/>
            <person name="Vaishampayan P."/>
        </authorList>
    </citation>
    <scope>NUCLEOTIDE SEQUENCE [LARGE SCALE GENOMIC DNA]</scope>
    <source>
        <strain evidence="1 2">MER 54</strain>
    </source>
</reference>
<keyword evidence="2" id="KW-1185">Reference proteome</keyword>